<evidence type="ECO:0000313" key="1">
    <source>
        <dbReference type="EMBL" id="VVW17491.1"/>
    </source>
</evidence>
<name>A0A5K1BRA0_9MAGN</name>
<dbReference type="AlphaFoldDB" id="A0A5K1BRA0"/>
<accession>A0A5K1BRA0</accession>
<sequence>MAAKANFPFFGDSWATSGSVFEGPSFSLKGKSQDEGSLRLASLERYLNSYKWERVPIKVDGAIHEEEGPDYGGHINSIHQIGDVQFVSLGDDEQSSGVVAIDEGGGLRIGGEATGQEGEMEEAVGERGLEALADGIKRHRGLREEEPLLYVVSREHGHIPGG</sequence>
<dbReference type="EMBL" id="LR721781">
    <property type="protein sequence ID" value="VVW17491.1"/>
    <property type="molecule type" value="Genomic_DNA"/>
</dbReference>
<organism evidence="1">
    <name type="scientific">Nymphaea colorata</name>
    <name type="common">pocket water lily</name>
    <dbReference type="NCBI Taxonomy" id="210225"/>
    <lineage>
        <taxon>Eukaryota</taxon>
        <taxon>Viridiplantae</taxon>
        <taxon>Streptophyta</taxon>
        <taxon>Embryophyta</taxon>
        <taxon>Tracheophyta</taxon>
        <taxon>Spermatophyta</taxon>
        <taxon>Magnoliopsida</taxon>
        <taxon>Nymphaeales</taxon>
        <taxon>Nymphaeaceae</taxon>
        <taxon>Nymphaea</taxon>
    </lineage>
</organism>
<reference evidence="1" key="1">
    <citation type="submission" date="2019-09" db="EMBL/GenBank/DDBJ databases">
        <authorList>
            <person name="Zhang L."/>
        </authorList>
    </citation>
    <scope>NUCLEOTIDE SEQUENCE</scope>
</reference>
<gene>
    <name evidence="1" type="ORF">NYM_LOCUS15594</name>
</gene>
<dbReference type="Gramene" id="NC3G0222890.1">
    <property type="protein sequence ID" value="NC3G0222890.1:cds"/>
    <property type="gene ID" value="NC3G0222890"/>
</dbReference>
<proteinExistence type="predicted"/>
<protein>
    <submittedName>
        <fullName evidence="1">Uncharacterized protein</fullName>
    </submittedName>
</protein>